<evidence type="ECO:0000313" key="6">
    <source>
        <dbReference type="EMBL" id="SEA41831.1"/>
    </source>
</evidence>
<evidence type="ECO:0000313" key="7">
    <source>
        <dbReference type="Proteomes" id="UP000198773"/>
    </source>
</evidence>
<feature type="domain" description="Translocation and assembly module TamB C-terminal" evidence="5">
    <location>
        <begin position="911"/>
        <end position="1247"/>
    </location>
</feature>
<dbReference type="OrthoDB" id="5555605at2"/>
<keyword evidence="3" id="KW-1133">Transmembrane helix</keyword>
<dbReference type="Proteomes" id="UP000198773">
    <property type="component" value="Unassembled WGS sequence"/>
</dbReference>
<dbReference type="GO" id="GO:0005886">
    <property type="term" value="C:plasma membrane"/>
    <property type="evidence" value="ECO:0007669"/>
    <property type="project" value="InterPro"/>
</dbReference>
<dbReference type="GO" id="GO:0097347">
    <property type="term" value="C:TAM protein secretion complex"/>
    <property type="evidence" value="ECO:0007669"/>
    <property type="project" value="TreeGrafter"/>
</dbReference>
<gene>
    <name evidence="6" type="ORF">SAMN04488051_103126</name>
</gene>
<evidence type="ECO:0000256" key="1">
    <source>
        <dbReference type="ARBA" id="ARBA00004167"/>
    </source>
</evidence>
<dbReference type="Pfam" id="PF04357">
    <property type="entry name" value="TamB"/>
    <property type="match status" value="1"/>
</dbReference>
<evidence type="ECO:0000256" key="2">
    <source>
        <dbReference type="ARBA" id="ARBA00022692"/>
    </source>
</evidence>
<dbReference type="PANTHER" id="PTHR36985:SF1">
    <property type="entry name" value="TRANSLOCATION AND ASSEMBLY MODULE SUBUNIT TAMB"/>
    <property type="match status" value="1"/>
</dbReference>
<keyword evidence="4" id="KW-0472">Membrane</keyword>
<reference evidence="6 7" key="1">
    <citation type="submission" date="2016-10" db="EMBL/GenBank/DDBJ databases">
        <authorList>
            <person name="de Groot N.N."/>
        </authorList>
    </citation>
    <scope>NUCLEOTIDE SEQUENCE [LARGE SCALE GENOMIC DNA]</scope>
    <source>
        <strain evidence="6 7">CGMCC 1.3430</strain>
    </source>
</reference>
<dbReference type="InterPro" id="IPR007452">
    <property type="entry name" value="TamB_C"/>
</dbReference>
<dbReference type="PANTHER" id="PTHR36985">
    <property type="entry name" value="TRANSLOCATION AND ASSEMBLY MODULE SUBUNIT TAMB"/>
    <property type="match status" value="1"/>
</dbReference>
<keyword evidence="2" id="KW-0812">Transmembrane</keyword>
<protein>
    <submittedName>
        <fullName evidence="6">Translocation and assembly module TamB</fullName>
    </submittedName>
</protein>
<dbReference type="EMBL" id="FNRM01000003">
    <property type="protein sequence ID" value="SEA41831.1"/>
    <property type="molecule type" value="Genomic_DNA"/>
</dbReference>
<comment type="subcellular location">
    <subcellularLocation>
        <location evidence="1">Membrane</location>
        <topology evidence="1">Single-pass membrane protein</topology>
    </subcellularLocation>
</comment>
<dbReference type="RefSeq" id="WP_091341326.1">
    <property type="nucleotide sequence ID" value="NZ_FNRM01000003.1"/>
</dbReference>
<sequence>MKWLLKLNKGFWYSVLLFVLLTVVLAFSQPGLRFNLWVLERMVPELSIGKAEGNLLNGFTLHQLHFAQEGIQLKIDRLEVDNHLPCLFGFSLCINRLQLAHVDIQLQPEPATNDADNTELALPQIWVPFPINIRQLQLNQLAFQTTDLTVTLHQFDSSFELWGNRLVLQPTAAHQLAIVTNANKEATSEPVLGQPDSTELLTWQGLQLPELLFPLQLDMIEFQLHQLSLNHELLLDHVQFGLLLERRKLQLIDFSARQDHVELKAQLELSPQQNYPILASLQLSHPSLLTGETQLTAAITGDLSALMLQLSVDGILQSQVSAELDLLTDKLPFKLQLQSDALQWPLDTEPEYQLTDTKLVAEGNLQQLNAHLKSHVRGELIPATSIQLDAKLNSQQLQVEQLILGTLGGQIHASGELDFKEQVAWRSRWQFEQLDPGLHWPDYPGLIFGSSQLNGALTPEQGWQLHIPEVQLSGWLREFPLRLDGQLSLEDTDGSGAIELSVLPLRLHHGQNRLVLQGTLTDQWQMAAEVFIVDFSDSVANAQGELAGKVALTGPRNTPALQLELSGSALGWQDLGSIQNATLSGELDSRQPMQTQLKMTLEQFQLQDHQLDGIQLELSGTEHEHQLQLTVMGNTLSAELNLSGQFERNEQRWSTQWHNSWLSSDLGLWQLQQPLQMQLLVDQQQLLLSAHCWQREAASLCLQQDSVISQQQAELKLAMQDFELSWLEPWLPIFTDLEGRLQANSQLSWHADSPLGVSLALRSEQGQLSYHYDHPLELPWRDLQLQATLEQDQFSMSWQLAVTEQGRMQGQLALQELASDDRQLAADIQIDQFSFEFLQPLLDEYSQLSAILNSRIRIEGPLQQPDVTGHLTIRDVSVRGQMSPIDIEQGELSIDFKNDSAVLQGFVQTPQGQVRLRGDSQWTDLAAWQAGLNIQGDALSVQIPLGRMQVQPDLMLTVNPERALISGTIDIPWARMVIDSLPDAAVSISRDEVLTDEDFVPLTEASDSRPIAIHTDIRVRLGDQVRFAAFGLRSHIAGSLQVRQDSEHPRLYGELNLVDGTFRSYGQDLLIRRGQLLFNGPADQPFLNLEAIRNPDNIEDDVIAGIRVSGPADEPTFQIFSEPAMAQANATSYLLLGRNLDSESGSGANPVTTSLIGLGLASSSKLVGNIGEAFGVQDLTLDTAGSGDQSQVTVSGYLTRNLQIKYGVGIFEPFGEFTLRYRLMRNLYLESVTGLEQSVDILYRFEFD</sequence>
<dbReference type="GO" id="GO:0009306">
    <property type="term" value="P:protein secretion"/>
    <property type="evidence" value="ECO:0007669"/>
    <property type="project" value="InterPro"/>
</dbReference>
<evidence type="ECO:0000256" key="4">
    <source>
        <dbReference type="ARBA" id="ARBA00023136"/>
    </source>
</evidence>
<proteinExistence type="predicted"/>
<evidence type="ECO:0000259" key="5">
    <source>
        <dbReference type="Pfam" id="PF04357"/>
    </source>
</evidence>
<keyword evidence="7" id="KW-1185">Reference proteome</keyword>
<name>A0A1H4B102_ALKAM</name>
<organism evidence="6 7">
    <name type="scientific">Alkalimonas amylolytica</name>
    <dbReference type="NCBI Taxonomy" id="152573"/>
    <lineage>
        <taxon>Bacteria</taxon>
        <taxon>Pseudomonadati</taxon>
        <taxon>Pseudomonadota</taxon>
        <taxon>Gammaproteobacteria</taxon>
        <taxon>Alkalimonas</taxon>
    </lineage>
</organism>
<dbReference type="AlphaFoldDB" id="A0A1H4B102"/>
<evidence type="ECO:0000256" key="3">
    <source>
        <dbReference type="ARBA" id="ARBA00022989"/>
    </source>
</evidence>
<dbReference type="STRING" id="152573.SAMN04488051_103126"/>
<accession>A0A1H4B102</accession>